<keyword evidence="4 8" id="KW-1133">Transmembrane helix</keyword>
<dbReference type="EMBL" id="CAFBMR010000014">
    <property type="protein sequence ID" value="CAB4908160.1"/>
    <property type="molecule type" value="Genomic_DNA"/>
</dbReference>
<proteinExistence type="inferred from homology"/>
<name>A0A6J7GV65_9ZZZZ</name>
<organism evidence="9">
    <name type="scientific">freshwater metagenome</name>
    <dbReference type="NCBI Taxonomy" id="449393"/>
    <lineage>
        <taxon>unclassified sequences</taxon>
        <taxon>metagenomes</taxon>
        <taxon>ecological metagenomes</taxon>
    </lineage>
</organism>
<comment type="similarity">
    <text evidence="6">Belongs to the fluoride channel Fluc/FEX (TC 1.A.43) family.</text>
</comment>
<feature type="transmembrane region" description="Helical" evidence="8">
    <location>
        <begin position="98"/>
        <end position="120"/>
    </location>
</feature>
<dbReference type="HAMAP" id="MF_00454">
    <property type="entry name" value="FluC"/>
    <property type="match status" value="1"/>
</dbReference>
<evidence type="ECO:0000313" key="9">
    <source>
        <dbReference type="EMBL" id="CAB4908160.1"/>
    </source>
</evidence>
<feature type="transmembrane region" description="Helical" evidence="8">
    <location>
        <begin position="37"/>
        <end position="59"/>
    </location>
</feature>
<keyword evidence="5 8" id="KW-0472">Membrane</keyword>
<comment type="catalytic activity">
    <reaction evidence="7">
        <text>fluoride(in) = fluoride(out)</text>
        <dbReference type="Rhea" id="RHEA:76159"/>
        <dbReference type="ChEBI" id="CHEBI:17051"/>
    </reaction>
    <physiologicalReaction direction="left-to-right" evidence="7">
        <dbReference type="Rhea" id="RHEA:76160"/>
    </physiologicalReaction>
</comment>
<evidence type="ECO:0000256" key="7">
    <source>
        <dbReference type="ARBA" id="ARBA00035585"/>
    </source>
</evidence>
<dbReference type="PANTHER" id="PTHR28259:SF1">
    <property type="entry name" value="FLUORIDE EXPORT PROTEIN 1-RELATED"/>
    <property type="match status" value="1"/>
</dbReference>
<evidence type="ECO:0000256" key="1">
    <source>
        <dbReference type="ARBA" id="ARBA00004651"/>
    </source>
</evidence>
<comment type="subcellular location">
    <subcellularLocation>
        <location evidence="1">Cell membrane</location>
        <topology evidence="1">Multi-pass membrane protein</topology>
    </subcellularLocation>
</comment>
<sequence>MRDQLRLVAAVALGGALGALARWAMFRFSLSIAEVSWWSTIAVNAIGCLAMGLVVGLIIRGGHGNAALHAFLTTGLLGGFTTFSAFAVDAIRIGEHSIWQSTLYVIATVVISIGLVWLGLRVSVRRAQ</sequence>
<evidence type="ECO:0000256" key="4">
    <source>
        <dbReference type="ARBA" id="ARBA00022989"/>
    </source>
</evidence>
<gene>
    <name evidence="9" type="ORF">UFOPK3610_00594</name>
</gene>
<evidence type="ECO:0000256" key="2">
    <source>
        <dbReference type="ARBA" id="ARBA00022475"/>
    </source>
</evidence>
<keyword evidence="2" id="KW-1003">Cell membrane</keyword>
<feature type="transmembrane region" description="Helical" evidence="8">
    <location>
        <begin position="66"/>
        <end position="86"/>
    </location>
</feature>
<accession>A0A6J7GV65</accession>
<evidence type="ECO:0000256" key="8">
    <source>
        <dbReference type="SAM" id="Phobius"/>
    </source>
</evidence>
<dbReference type="Pfam" id="PF02537">
    <property type="entry name" value="CRCB"/>
    <property type="match status" value="1"/>
</dbReference>
<dbReference type="AlphaFoldDB" id="A0A6J7GV65"/>
<evidence type="ECO:0000256" key="6">
    <source>
        <dbReference type="ARBA" id="ARBA00035120"/>
    </source>
</evidence>
<keyword evidence="3 8" id="KW-0812">Transmembrane</keyword>
<evidence type="ECO:0000256" key="5">
    <source>
        <dbReference type="ARBA" id="ARBA00023136"/>
    </source>
</evidence>
<dbReference type="InterPro" id="IPR003691">
    <property type="entry name" value="FluC"/>
</dbReference>
<dbReference type="PANTHER" id="PTHR28259">
    <property type="entry name" value="FLUORIDE EXPORT PROTEIN 1-RELATED"/>
    <property type="match status" value="1"/>
</dbReference>
<evidence type="ECO:0000256" key="3">
    <source>
        <dbReference type="ARBA" id="ARBA00022692"/>
    </source>
</evidence>
<protein>
    <submittedName>
        <fullName evidence="9">Unannotated protein</fullName>
    </submittedName>
</protein>
<dbReference type="GO" id="GO:0005886">
    <property type="term" value="C:plasma membrane"/>
    <property type="evidence" value="ECO:0007669"/>
    <property type="project" value="UniProtKB-SubCell"/>
</dbReference>
<reference evidence="9" key="1">
    <citation type="submission" date="2020-05" db="EMBL/GenBank/DDBJ databases">
        <authorList>
            <person name="Chiriac C."/>
            <person name="Salcher M."/>
            <person name="Ghai R."/>
            <person name="Kavagutti S V."/>
        </authorList>
    </citation>
    <scope>NUCLEOTIDE SEQUENCE</scope>
</reference>
<dbReference type="GO" id="GO:1903425">
    <property type="term" value="F:fluoride transmembrane transporter activity"/>
    <property type="evidence" value="ECO:0007669"/>
    <property type="project" value="TreeGrafter"/>
</dbReference>